<dbReference type="STRING" id="237631.A0A0D1D1H2"/>
<feature type="compositionally biased region" description="Polar residues" evidence="1">
    <location>
        <begin position="175"/>
        <end position="187"/>
    </location>
</feature>
<dbReference type="OMA" id="ACRHISR"/>
<feature type="compositionally biased region" description="Low complexity" evidence="1">
    <location>
        <begin position="36"/>
        <end position="55"/>
    </location>
</feature>
<dbReference type="InterPro" id="IPR056451">
    <property type="entry name" value="Znf_Tbcl_Rhp7"/>
</dbReference>
<keyword evidence="4" id="KW-1185">Reference proteome</keyword>
<proteinExistence type="predicted"/>
<dbReference type="GO" id="GO:0019005">
    <property type="term" value="C:SCF ubiquitin ligase complex"/>
    <property type="evidence" value="ECO:0000318"/>
    <property type="project" value="GO_Central"/>
</dbReference>
<dbReference type="KEGG" id="uma:UMAG_00657"/>
<dbReference type="eggNOG" id="KOG1947">
    <property type="taxonomic scope" value="Eukaryota"/>
</dbReference>
<dbReference type="PANTHER" id="PTHR13318:SF95">
    <property type="entry name" value="F-BOX PROTEIN YLR352W"/>
    <property type="match status" value="1"/>
</dbReference>
<dbReference type="InterPro" id="IPR032675">
    <property type="entry name" value="LRR_dom_sf"/>
</dbReference>
<gene>
    <name evidence="3" type="ORF">UMAG_00657</name>
</gene>
<evidence type="ECO:0000259" key="2">
    <source>
        <dbReference type="Pfam" id="PF23550"/>
    </source>
</evidence>
<dbReference type="FunFam" id="3.80.10.10:FF:000601">
    <property type="entry name" value="DNA repair protein Rad7, protein"/>
    <property type="match status" value="1"/>
</dbReference>
<dbReference type="Proteomes" id="UP000000561">
    <property type="component" value="Chromosome 1"/>
</dbReference>
<dbReference type="VEuPathDB" id="FungiDB:UMAG_00657"/>
<name>A0A0D1D1H2_MYCMD</name>
<evidence type="ECO:0000256" key="1">
    <source>
        <dbReference type="SAM" id="MobiDB-lite"/>
    </source>
</evidence>
<protein>
    <recommendedName>
        <fullName evidence="2">DNA repair protein rhp7 treble clef domain-containing protein</fullName>
    </recommendedName>
</protein>
<accession>A0A0D1D1H2</accession>
<dbReference type="FunCoup" id="A0A0D1D1H2">
    <property type="interactions" value="154"/>
</dbReference>
<dbReference type="GO" id="GO:0031146">
    <property type="term" value="P:SCF-dependent proteasomal ubiquitin-dependent protein catabolic process"/>
    <property type="evidence" value="ECO:0000318"/>
    <property type="project" value="GO_Central"/>
</dbReference>
<dbReference type="InterPro" id="IPR006553">
    <property type="entry name" value="Leu-rich_rpt_Cys-con_subtyp"/>
</dbReference>
<evidence type="ECO:0000313" key="3">
    <source>
        <dbReference type="EMBL" id="KIS72243.1"/>
    </source>
</evidence>
<dbReference type="EMBL" id="CM003140">
    <property type="protein sequence ID" value="KIS72243.1"/>
    <property type="molecule type" value="Genomic_DNA"/>
</dbReference>
<evidence type="ECO:0000313" key="4">
    <source>
        <dbReference type="Proteomes" id="UP000000561"/>
    </source>
</evidence>
<dbReference type="AlphaFoldDB" id="A0A0D1D1H2"/>
<feature type="domain" description="DNA repair protein rhp7 treble clef" evidence="2">
    <location>
        <begin position="190"/>
        <end position="223"/>
    </location>
</feature>
<feature type="region of interest" description="Disordered" evidence="1">
    <location>
        <begin position="15"/>
        <end position="187"/>
    </location>
</feature>
<dbReference type="Pfam" id="PF23550">
    <property type="entry name" value="zf_Tbcl_Rhp7"/>
    <property type="match status" value="1"/>
</dbReference>
<feature type="compositionally biased region" description="Acidic residues" evidence="1">
    <location>
        <begin position="78"/>
        <end position="88"/>
    </location>
</feature>
<dbReference type="PANTHER" id="PTHR13318">
    <property type="entry name" value="PARTNER OF PAIRED, ISOFORM B-RELATED"/>
    <property type="match status" value="1"/>
</dbReference>
<dbReference type="RefSeq" id="XP_011386464.1">
    <property type="nucleotide sequence ID" value="XM_011388162.1"/>
</dbReference>
<dbReference type="Gene3D" id="3.80.10.10">
    <property type="entry name" value="Ribonuclease Inhibitor"/>
    <property type="match status" value="2"/>
</dbReference>
<feature type="compositionally biased region" description="Polar residues" evidence="1">
    <location>
        <begin position="103"/>
        <end position="112"/>
    </location>
</feature>
<dbReference type="SMART" id="SM00367">
    <property type="entry name" value="LRR_CC"/>
    <property type="match status" value="5"/>
</dbReference>
<dbReference type="OrthoDB" id="421226at2759"/>
<sequence length="650" mass="71419">MSNVRGPTSALTEFLRERGITARNTNRFRRRDQNEQEAVATATAAAVTNASSLPAPASPAPAPRTRGALARNGSSMNFEEDDETDDDLPQAATASIEVEAKASTRSGYQTRSNGKKRAQPDQVVAEASSTLDGKGKKKAKNEQDEDDDDYNPKGSSKKGKGPAREDWEDSLGLPQASSSRANHSYASRTPGSIAYCGMCKMKFTVTSYTKMSEKGPLCHRCGPMYKGPGGVGADDKAKSTPKKRQIRRKTLQDSVHQSFPSLQRYCIEIVSRHIEDVEALGLIGFDSKDAISKSISKNRSLNPTTLQLFLSPFIKTLSLYDCSKLDSQSLQSIATFAPNLEHINLQLCGMLDNDAIDAWAQKLTKLKSIELYGPFLVRKEAWHRFFAAVGPRLESFKIRESPRFDLSCAESMVQHCPNLRELGLAQIGPLDKTMLKPLESYGDQLTYLDISDPGVSAPGIPPKSLENDEVVSLLKAVGKNLTYLDTSKNIDLTDRIIVEAISPCCHKLKTLRLIGLENLKAETVAGMFADWTLEGVTGISYLYLDRMLKLDDSLMEPLLTHSGPDLVELSLNSVDGITDTGLEVLANAKNLTKLETLDLSFVRAVDDDSLDKICRNIDSLKKVSVFGCNRISDFFRSDRVRIVGKEKYAA</sequence>
<organism evidence="3 4">
    <name type="scientific">Mycosarcoma maydis</name>
    <name type="common">Corn smut fungus</name>
    <name type="synonym">Ustilago maydis</name>
    <dbReference type="NCBI Taxonomy" id="5270"/>
    <lineage>
        <taxon>Eukaryota</taxon>
        <taxon>Fungi</taxon>
        <taxon>Dikarya</taxon>
        <taxon>Basidiomycota</taxon>
        <taxon>Ustilaginomycotina</taxon>
        <taxon>Ustilaginomycetes</taxon>
        <taxon>Ustilaginales</taxon>
        <taxon>Ustilaginaceae</taxon>
        <taxon>Mycosarcoma</taxon>
    </lineage>
</organism>
<dbReference type="GeneID" id="23561897"/>
<dbReference type="SUPFAM" id="SSF52047">
    <property type="entry name" value="RNI-like"/>
    <property type="match status" value="1"/>
</dbReference>
<dbReference type="InParanoid" id="A0A0D1D1H2"/>
<reference evidence="3 4" key="1">
    <citation type="journal article" date="2006" name="Nature">
        <title>Insights from the genome of the biotrophic fungal plant pathogen Ustilago maydis.</title>
        <authorList>
            <person name="Kamper J."/>
            <person name="Kahmann R."/>
            <person name="Bolker M."/>
            <person name="Ma L.J."/>
            <person name="Brefort T."/>
            <person name="Saville B.J."/>
            <person name="Banuett F."/>
            <person name="Kronstad J.W."/>
            <person name="Gold S.E."/>
            <person name="Muller O."/>
            <person name="Perlin M.H."/>
            <person name="Wosten H.A."/>
            <person name="de Vries R."/>
            <person name="Ruiz-Herrera J."/>
            <person name="Reynaga-Pena C.G."/>
            <person name="Snetselaar K."/>
            <person name="McCann M."/>
            <person name="Perez-Martin J."/>
            <person name="Feldbrugge M."/>
            <person name="Basse C.W."/>
            <person name="Steinberg G."/>
            <person name="Ibeas J.I."/>
            <person name="Holloman W."/>
            <person name="Guzman P."/>
            <person name="Farman M."/>
            <person name="Stajich J.E."/>
            <person name="Sentandreu R."/>
            <person name="Gonzalez-Prieto J.M."/>
            <person name="Kennell J.C."/>
            <person name="Molina L."/>
            <person name="Schirawski J."/>
            <person name="Mendoza-Mendoza A."/>
            <person name="Greilinger D."/>
            <person name="Munch K."/>
            <person name="Rossel N."/>
            <person name="Scherer M."/>
            <person name="Vranes M."/>
            <person name="Ladendorf O."/>
            <person name="Vincon V."/>
            <person name="Fuchs U."/>
            <person name="Sandrock B."/>
            <person name="Meng S."/>
            <person name="Ho E.C."/>
            <person name="Cahill M.J."/>
            <person name="Boyce K.J."/>
            <person name="Klose J."/>
            <person name="Klosterman S.J."/>
            <person name="Deelstra H.J."/>
            <person name="Ortiz-Castellanos L."/>
            <person name="Li W."/>
            <person name="Sanchez-Alonso P."/>
            <person name="Schreier P.H."/>
            <person name="Hauser-Hahn I."/>
            <person name="Vaupel M."/>
            <person name="Koopmann E."/>
            <person name="Friedrich G."/>
            <person name="Voss H."/>
            <person name="Schluter T."/>
            <person name="Margolis J."/>
            <person name="Platt D."/>
            <person name="Swimmer C."/>
            <person name="Gnirke A."/>
            <person name="Chen F."/>
            <person name="Vysotskaia V."/>
            <person name="Mannhaupt G."/>
            <person name="Guldener U."/>
            <person name="Munsterkotter M."/>
            <person name="Haase D."/>
            <person name="Oesterheld M."/>
            <person name="Mewes H.W."/>
            <person name="Mauceli E.W."/>
            <person name="DeCaprio D."/>
            <person name="Wade C.M."/>
            <person name="Butler J."/>
            <person name="Young S."/>
            <person name="Jaffe D.B."/>
            <person name="Calvo S."/>
            <person name="Nusbaum C."/>
            <person name="Galagan J."/>
            <person name="Birren B.W."/>
        </authorList>
    </citation>
    <scope>NUCLEOTIDE SEQUENCE [LARGE SCALE GENOMIC DNA]</scope>
    <source>
        <strain evidence="4">DSM 14603 / FGSC 9021 / UM521</strain>
    </source>
</reference>